<keyword evidence="5" id="KW-1185">Reference proteome</keyword>
<dbReference type="InterPro" id="IPR009988">
    <property type="entry name" value="DUF1510"/>
</dbReference>
<protein>
    <recommendedName>
        <fullName evidence="3">DUF1510 domain-containing protein</fullName>
    </recommendedName>
</protein>
<keyword evidence="2" id="KW-1133">Transmembrane helix</keyword>
<evidence type="ECO:0000313" key="5">
    <source>
        <dbReference type="Proteomes" id="UP000094580"/>
    </source>
</evidence>
<evidence type="ECO:0000256" key="1">
    <source>
        <dbReference type="SAM" id="MobiDB-lite"/>
    </source>
</evidence>
<accession>A0ABX2ZTG1</accession>
<feature type="region of interest" description="Disordered" evidence="1">
    <location>
        <begin position="49"/>
        <end position="111"/>
    </location>
</feature>
<gene>
    <name evidence="4" type="ORF">BED47_21640</name>
</gene>
<reference evidence="4 5" key="1">
    <citation type="submission" date="2016-07" db="EMBL/GenBank/DDBJ databases">
        <authorList>
            <person name="Townsley L."/>
            <person name="Shank E.A."/>
        </authorList>
    </citation>
    <scope>NUCLEOTIDE SEQUENCE [LARGE SCALE GENOMIC DNA]</scope>
    <source>
        <strain evidence="4 5">CH01</strain>
    </source>
</reference>
<evidence type="ECO:0000259" key="3">
    <source>
        <dbReference type="Pfam" id="PF07423"/>
    </source>
</evidence>
<keyword evidence="2" id="KW-0472">Membrane</keyword>
<name>A0ABX2ZTG1_9BACI</name>
<evidence type="ECO:0000313" key="4">
    <source>
        <dbReference type="EMBL" id="ODG91734.1"/>
    </source>
</evidence>
<dbReference type="Pfam" id="PF07423">
    <property type="entry name" value="DUF1510"/>
    <property type="match status" value="1"/>
</dbReference>
<dbReference type="Proteomes" id="UP000094580">
    <property type="component" value="Unassembled WGS sequence"/>
</dbReference>
<dbReference type="EMBL" id="MDKC01000014">
    <property type="protein sequence ID" value="ODG91734.1"/>
    <property type="molecule type" value="Genomic_DNA"/>
</dbReference>
<comment type="caution">
    <text evidence="4">The sequence shown here is derived from an EMBL/GenBank/DDBJ whole genome shotgun (WGS) entry which is preliminary data.</text>
</comment>
<evidence type="ECO:0000256" key="2">
    <source>
        <dbReference type="SAM" id="Phobius"/>
    </source>
</evidence>
<proteinExistence type="predicted"/>
<organism evidence="4 5">
    <name type="scientific">Gottfriedia luciferensis</name>
    <dbReference type="NCBI Taxonomy" id="178774"/>
    <lineage>
        <taxon>Bacteria</taxon>
        <taxon>Bacillati</taxon>
        <taxon>Bacillota</taxon>
        <taxon>Bacilli</taxon>
        <taxon>Bacillales</taxon>
        <taxon>Bacillaceae</taxon>
        <taxon>Gottfriedia</taxon>
    </lineage>
</organism>
<sequence>MVRLKKIQSNSRTTSRAKRKKTKLILFGSIGIVLILIAFISYSIFSPNDSKAGSKKSDYASAKNSEKNDDNGVKETSTTVQTIDDEDSDGTAPETPEQTGAQTGGKHVTSYDRNSQDWQAMLQTISSAAGIDSGNMTVWFLGSDKSNPGGSVGTVSAKTKGSQKYRVYLMWDGSGYKATKVEPAS</sequence>
<feature type="compositionally biased region" description="Basic and acidic residues" evidence="1">
    <location>
        <begin position="64"/>
        <end position="73"/>
    </location>
</feature>
<keyword evidence="2" id="KW-0812">Transmembrane</keyword>
<feature type="transmembrane region" description="Helical" evidence="2">
    <location>
        <begin position="24"/>
        <end position="45"/>
    </location>
</feature>
<feature type="domain" description="DUF1510" evidence="3">
    <location>
        <begin position="98"/>
        <end position="182"/>
    </location>
</feature>